<dbReference type="EMBL" id="EZ423779">
    <property type="protein sequence ID" value="ADD20055.1"/>
    <property type="molecule type" value="mRNA"/>
</dbReference>
<evidence type="ECO:0000256" key="1">
    <source>
        <dbReference type="SAM" id="MobiDB-lite"/>
    </source>
</evidence>
<dbReference type="VEuPathDB" id="VectorBase:GMOY001356"/>
<dbReference type="Proteomes" id="UP000092444">
    <property type="component" value="Unassembled WGS sequence"/>
</dbReference>
<reference evidence="3" key="5">
    <citation type="submission" date="2016-10" db="UniProtKB">
        <authorList>
            <consortium name="VectorBase"/>
        </authorList>
    </citation>
    <scope>IDENTIFICATION</scope>
    <source>
        <strain evidence="3">Yale</strain>
    </source>
</reference>
<evidence type="ECO:0000313" key="2">
    <source>
        <dbReference type="EMBL" id="ADD20055.1"/>
    </source>
</evidence>
<proteinExistence type="evidence at transcript level"/>
<reference evidence="3 4" key="3">
    <citation type="submission" date="2014-03" db="EMBL/GenBank/DDBJ databases">
        <title>Genome Sequence of the Tsetse Fly (Glossina morsitans): Vector of African Trypanosomiasis.</title>
        <authorList>
            <consortium name="International Glossina Genome Initiative W.H.O."/>
            <person name="Lawson D."/>
        </authorList>
    </citation>
    <scope>NUCLEOTIDE SEQUENCE [LARGE SCALE GENOMIC DNA]</scope>
    <source>
        <strain evidence="3 4">Yale</strain>
    </source>
</reference>
<feature type="compositionally biased region" description="Low complexity" evidence="1">
    <location>
        <begin position="111"/>
        <end position="129"/>
    </location>
</feature>
<reference evidence="3" key="4">
    <citation type="submission" date="2014-03" db="EMBL/GenBank/DDBJ databases">
        <title>Genome Sequence of the Tsetse Fly (Glossina morsitans): Vector of African Trypanosomiasis.</title>
        <authorList>
            <person name="Lawson D."/>
        </authorList>
    </citation>
    <scope>NUCLEOTIDE SEQUENCE [LARGE SCALE GENOMIC DNA]</scope>
    <source>
        <strain evidence="3">Yale</strain>
    </source>
</reference>
<sequence length="306" mass="34873">MPLKDWERSGISDLFEEKNIHILRQVAKNVTKGLIDLESRQKALDYIYVHSEDSATLLNKKCITKEILFKYLHEKEIAVTVDFTKYNLVQKIITYWYKRFEQTSQTTNSRTLTTAEATASTSTQQPTTTGGFIPTEADCESPIHLLARKFAEWFFELLNKSSLKLEDFWTDASLLLEISVDEDCNVTECQDSTSLLHILSQVKNQFGFFYNPNLSYGGVQGRIEKHGMVLVLACGTLHTQHECVGIFECVFGLLRDPFADNNWKAKRIQLRLRSTAAPSIPSLEDSDCLKEIYALPVPEVSQDELT</sequence>
<reference evidence="3" key="6">
    <citation type="submission" date="2020-05" db="UniProtKB">
        <authorList>
            <consortium name="EnsemblMetazoa"/>
        </authorList>
    </citation>
    <scope>IDENTIFICATION</scope>
    <source>
        <strain evidence="3">Yale</strain>
    </source>
</reference>
<evidence type="ECO:0000313" key="3">
    <source>
        <dbReference type="EnsemblMetazoa" id="GMOY001356-PA"/>
    </source>
</evidence>
<accession>D3TQS7</accession>
<evidence type="ECO:0000313" key="4">
    <source>
        <dbReference type="Proteomes" id="UP000092444"/>
    </source>
</evidence>
<dbReference type="PANTHER" id="PTHR21084">
    <property type="entry name" value="DENSE INCISORS"/>
    <property type="match status" value="1"/>
</dbReference>
<feature type="region of interest" description="Disordered" evidence="1">
    <location>
        <begin position="111"/>
        <end position="131"/>
    </location>
</feature>
<dbReference type="Pfam" id="PF15008">
    <property type="entry name" value="DUF4518"/>
    <property type="match status" value="1"/>
</dbReference>
<reference evidence="2" key="1">
    <citation type="journal article" date="2010" name="BMC Genomics">
        <title>An insight into the sialome of Glossina morsitans morsitans.</title>
        <authorList>
            <person name="Alves-Silva J."/>
            <person name="Ribeiro J.M."/>
            <person name="Van Den Abbeele J."/>
            <person name="Attardo G."/>
            <person name="Hao Z."/>
            <person name="Haines L.R."/>
            <person name="Soares M.B."/>
            <person name="Berriman M."/>
            <person name="Aksoy S."/>
            <person name="Lehane M.J."/>
        </authorList>
    </citation>
    <scope>NUCLEOTIDE SEQUENCE</scope>
    <source>
        <tissue evidence="2">Salivary gland</tissue>
    </source>
</reference>
<dbReference type="InterPro" id="IPR026698">
    <property type="entry name" value="UPF_C3orf38"/>
</dbReference>
<reference evidence="2" key="2">
    <citation type="submission" date="2010-01" db="EMBL/GenBank/DDBJ databases">
        <authorList>
            <consortium name="International Glossina Genome Initiative"/>
            <person name="da Silva J."/>
            <person name="Ribeiro J.M.C."/>
            <person name="Abbeele J.V."/>
            <person name="Attardo G."/>
            <person name="Hao Z."/>
            <person name="Haines L.R."/>
            <person name="Soares M.B."/>
            <person name="Berriman M."/>
            <person name="Aksoy S."/>
            <person name="Lehane M.J."/>
        </authorList>
    </citation>
    <scope>NUCLEOTIDE SEQUENCE</scope>
    <source>
        <tissue evidence="2">Salivary gland</tissue>
    </source>
</reference>
<dbReference type="EnsemblMetazoa" id="GMOY001356-RA">
    <property type="protein sequence ID" value="GMOY001356-PA"/>
    <property type="gene ID" value="GMOY001356"/>
</dbReference>
<keyword evidence="4" id="KW-1185">Reference proteome</keyword>
<dbReference type="PANTHER" id="PTHR21084:SF1">
    <property type="entry name" value="DENSE INCISORS"/>
    <property type="match status" value="1"/>
</dbReference>
<organism evidence="2">
    <name type="scientific">Glossina morsitans morsitans</name>
    <name type="common">Savannah tsetse fly</name>
    <dbReference type="NCBI Taxonomy" id="37546"/>
    <lineage>
        <taxon>Eukaryota</taxon>
        <taxon>Metazoa</taxon>
        <taxon>Ecdysozoa</taxon>
        <taxon>Arthropoda</taxon>
        <taxon>Hexapoda</taxon>
        <taxon>Insecta</taxon>
        <taxon>Pterygota</taxon>
        <taxon>Neoptera</taxon>
        <taxon>Endopterygota</taxon>
        <taxon>Diptera</taxon>
        <taxon>Brachycera</taxon>
        <taxon>Muscomorpha</taxon>
        <taxon>Hippoboscoidea</taxon>
        <taxon>Glossinidae</taxon>
        <taxon>Glossina</taxon>
    </lineage>
</organism>
<dbReference type="AlphaFoldDB" id="D3TQS7"/>
<dbReference type="EMBL" id="CCAG010001433">
    <property type="status" value="NOT_ANNOTATED_CDS"/>
    <property type="molecule type" value="Genomic_DNA"/>
</dbReference>
<name>D3TQS7_GLOMM</name>
<protein>
    <submittedName>
        <fullName evidence="2 3">H cysteine-type endopeptidase</fullName>
    </submittedName>
</protein>
<dbReference type="STRING" id="37546.D3TQS7"/>